<dbReference type="EMBL" id="JBBBZM010000080">
    <property type="protein sequence ID" value="KAL0634985.1"/>
    <property type="molecule type" value="Genomic_DNA"/>
</dbReference>
<comment type="caution">
    <text evidence="1">The sequence shown here is derived from an EMBL/GenBank/DDBJ whole genome shotgun (WGS) entry which is preliminary data.</text>
</comment>
<organism evidence="1 2">
    <name type="scientific">Discina gigas</name>
    <dbReference type="NCBI Taxonomy" id="1032678"/>
    <lineage>
        <taxon>Eukaryota</taxon>
        <taxon>Fungi</taxon>
        <taxon>Dikarya</taxon>
        <taxon>Ascomycota</taxon>
        <taxon>Pezizomycotina</taxon>
        <taxon>Pezizomycetes</taxon>
        <taxon>Pezizales</taxon>
        <taxon>Discinaceae</taxon>
        <taxon>Discina</taxon>
    </lineage>
</organism>
<proteinExistence type="predicted"/>
<dbReference type="PANTHER" id="PTHR14187">
    <property type="entry name" value="ALPHA KINASE/ELONGATION FACTOR 2 KINASE"/>
    <property type="match status" value="1"/>
</dbReference>
<evidence type="ECO:0000313" key="1">
    <source>
        <dbReference type="EMBL" id="KAL0634985.1"/>
    </source>
</evidence>
<name>A0ABR3GGC3_9PEZI</name>
<evidence type="ECO:0000313" key="2">
    <source>
        <dbReference type="Proteomes" id="UP001447188"/>
    </source>
</evidence>
<reference evidence="1 2" key="1">
    <citation type="submission" date="2024-02" db="EMBL/GenBank/DDBJ databases">
        <title>Discinaceae phylogenomics.</title>
        <authorList>
            <person name="Dirks A.C."/>
            <person name="James T.Y."/>
        </authorList>
    </citation>
    <scope>NUCLEOTIDE SEQUENCE [LARGE SCALE GENOMIC DNA]</scope>
    <source>
        <strain evidence="1 2">ACD0624</strain>
    </source>
</reference>
<sequence>MAGIFQPVVDKIIALINSQIHDLFAKNGGKLSRIILVGGLGSSDYLFEKISMEFATVKVCKPDYPWSAVARGAVVHGVQGFVKTRILKRSYGLAHRTDFDEIAHKGRPFIMSPFNDAKYLDDYVKWIATRGMAVSDRDSIKIECCMNFPSSGSKKASIALYSSELNNPPDNDHDSKVFTNLVCDFTEVPDSDVMRSPVAGRTTKRASFTIEMYFGSAHLTYVMTHKDKKCGDVDVEY</sequence>
<keyword evidence="2" id="KW-1185">Reference proteome</keyword>
<dbReference type="PANTHER" id="PTHR14187:SF5">
    <property type="entry name" value="HEAT SHOCK 70 KDA PROTEIN 12A"/>
    <property type="match status" value="1"/>
</dbReference>
<dbReference type="SUPFAM" id="SSF53067">
    <property type="entry name" value="Actin-like ATPase domain"/>
    <property type="match status" value="1"/>
</dbReference>
<accession>A0ABR3GGC3</accession>
<protein>
    <submittedName>
        <fullName evidence="1">Uncharacterized protein</fullName>
    </submittedName>
</protein>
<dbReference type="InterPro" id="IPR043129">
    <property type="entry name" value="ATPase_NBD"/>
</dbReference>
<gene>
    <name evidence="1" type="ORF">Q9L58_006103</name>
</gene>
<dbReference type="Proteomes" id="UP001447188">
    <property type="component" value="Unassembled WGS sequence"/>
</dbReference>